<dbReference type="Proteomes" id="UP001239445">
    <property type="component" value="Unassembled WGS sequence"/>
</dbReference>
<keyword evidence="1" id="KW-0175">Coiled coil</keyword>
<evidence type="ECO:0000313" key="3">
    <source>
        <dbReference type="EMBL" id="KAK1753988.1"/>
    </source>
</evidence>
<comment type="caution">
    <text evidence="3">The sequence shown here is derived from an EMBL/GenBank/DDBJ whole genome shotgun (WGS) entry which is preliminary data.</text>
</comment>
<organism evidence="3 4">
    <name type="scientific">Echria macrotheca</name>
    <dbReference type="NCBI Taxonomy" id="438768"/>
    <lineage>
        <taxon>Eukaryota</taxon>
        <taxon>Fungi</taxon>
        <taxon>Dikarya</taxon>
        <taxon>Ascomycota</taxon>
        <taxon>Pezizomycotina</taxon>
        <taxon>Sordariomycetes</taxon>
        <taxon>Sordariomycetidae</taxon>
        <taxon>Sordariales</taxon>
        <taxon>Schizotheciaceae</taxon>
        <taxon>Echria</taxon>
    </lineage>
</organism>
<feature type="compositionally biased region" description="Basic and acidic residues" evidence="2">
    <location>
        <begin position="1"/>
        <end position="10"/>
    </location>
</feature>
<feature type="coiled-coil region" evidence="1">
    <location>
        <begin position="82"/>
        <end position="116"/>
    </location>
</feature>
<protein>
    <submittedName>
        <fullName evidence="3">Uncharacterized protein</fullName>
    </submittedName>
</protein>
<gene>
    <name evidence="3" type="ORF">QBC47DRAFT_32982</name>
</gene>
<dbReference type="EMBL" id="MU839836">
    <property type="protein sequence ID" value="KAK1753988.1"/>
    <property type="molecule type" value="Genomic_DNA"/>
</dbReference>
<dbReference type="SUPFAM" id="SSF90257">
    <property type="entry name" value="Myosin rod fragments"/>
    <property type="match status" value="1"/>
</dbReference>
<evidence type="ECO:0000256" key="2">
    <source>
        <dbReference type="SAM" id="MobiDB-lite"/>
    </source>
</evidence>
<feature type="coiled-coil region" evidence="1">
    <location>
        <begin position="142"/>
        <end position="211"/>
    </location>
</feature>
<evidence type="ECO:0000256" key="1">
    <source>
        <dbReference type="SAM" id="Coils"/>
    </source>
</evidence>
<dbReference type="AlphaFoldDB" id="A0AAJ0F839"/>
<name>A0AAJ0F839_9PEZI</name>
<reference evidence="3" key="1">
    <citation type="submission" date="2023-06" db="EMBL/GenBank/DDBJ databases">
        <title>Genome-scale phylogeny and comparative genomics of the fungal order Sordariales.</title>
        <authorList>
            <consortium name="Lawrence Berkeley National Laboratory"/>
            <person name="Hensen N."/>
            <person name="Bonometti L."/>
            <person name="Westerberg I."/>
            <person name="Brannstrom I.O."/>
            <person name="Guillou S."/>
            <person name="Cros-Aarteil S."/>
            <person name="Calhoun S."/>
            <person name="Haridas S."/>
            <person name="Kuo A."/>
            <person name="Mondo S."/>
            <person name="Pangilinan J."/>
            <person name="Riley R."/>
            <person name="Labutti K."/>
            <person name="Andreopoulos B."/>
            <person name="Lipzen A."/>
            <person name="Chen C."/>
            <person name="Yanf M."/>
            <person name="Daum C."/>
            <person name="Ng V."/>
            <person name="Clum A."/>
            <person name="Steindorff A."/>
            <person name="Ohm R."/>
            <person name="Martin F."/>
            <person name="Silar P."/>
            <person name="Natvig D."/>
            <person name="Lalanne C."/>
            <person name="Gautier V."/>
            <person name="Ament-Velasquez S.L."/>
            <person name="Kruys A."/>
            <person name="Hutchinson M.I."/>
            <person name="Powell A.J."/>
            <person name="Barry K."/>
            <person name="Miller A.N."/>
            <person name="Grigoriev I.V."/>
            <person name="Debuchy R."/>
            <person name="Gladieux P."/>
            <person name="Thoren M.H."/>
            <person name="Johannesson H."/>
        </authorList>
    </citation>
    <scope>NUCLEOTIDE SEQUENCE</scope>
    <source>
        <strain evidence="3">PSN4</strain>
    </source>
</reference>
<evidence type="ECO:0000313" key="4">
    <source>
        <dbReference type="Proteomes" id="UP001239445"/>
    </source>
</evidence>
<feature type="region of interest" description="Disordered" evidence="2">
    <location>
        <begin position="477"/>
        <end position="531"/>
    </location>
</feature>
<feature type="region of interest" description="Disordered" evidence="2">
    <location>
        <begin position="1"/>
        <end position="46"/>
    </location>
</feature>
<proteinExistence type="predicted"/>
<accession>A0AAJ0F839</accession>
<sequence length="531" mass="58860">MSGNKKKDGNTEASKPASNAPKDEGNTPKAAGNVPKTAGNAAKPSSKVSKIFDALNKICGIAKELKEDSLGVEEFGRLVEIHARLNSDLEAKEAQLEALRKEKDEAVAKLSAEVNRVQIVKDGLWKDFEKKQREYNHQMDRVVGVEEKYHQVRGELEEKKNEAVGAKKECKKLQADLSRQGELLKKKDNMLKKVELEKRDLEIRWADAEEQYGELKGFLREDVLDERDHEEIGDVLEEFAVKCHNTVLSCVLAVSAPPLSIPTPTGYLNNLPLSSSTTRPACLMRCALVEYVFSKALADHILVDIPLPHAPDLQRAISTVCRALQSKNPRREALVRVQLLTEFGNEEAPAQAIGNALRDVCANTEMLFPVGRVRDDFVGKIEGLLQEATVIWEPLRASRSRINTELRLEHQSLEVNEDLYMDYGGQTGDLSRADPLVPLFPEFTVGYDDVLCPAKALWSGQSEVVAAVAEMEVERQVARPQDATKSMLRRRLSMRQPARQGSGSPQPARKAEAGGPSEKAAPTSKGKEMQK</sequence>
<keyword evidence="4" id="KW-1185">Reference proteome</keyword>